<dbReference type="SUPFAM" id="SSF56399">
    <property type="entry name" value="ADP-ribosylation"/>
    <property type="match status" value="1"/>
</dbReference>
<evidence type="ECO:0000256" key="1">
    <source>
        <dbReference type="ARBA" id="ARBA00022737"/>
    </source>
</evidence>
<dbReference type="InterPro" id="IPR019734">
    <property type="entry name" value="TPR_rpt"/>
</dbReference>
<keyword evidence="1" id="KW-0677">Repeat</keyword>
<feature type="repeat" description="TPR" evidence="3">
    <location>
        <begin position="525"/>
        <end position="558"/>
    </location>
</feature>
<feature type="domain" description="ADP ribosyltransferase" evidence="4">
    <location>
        <begin position="216"/>
        <end position="362"/>
    </location>
</feature>
<dbReference type="Pfam" id="PF13424">
    <property type="entry name" value="TPR_12"/>
    <property type="match status" value="3"/>
</dbReference>
<dbReference type="EMBL" id="CAJNOE010000320">
    <property type="protein sequence ID" value="CAF1146396.1"/>
    <property type="molecule type" value="Genomic_DNA"/>
</dbReference>
<dbReference type="InterPro" id="IPR011990">
    <property type="entry name" value="TPR-like_helical_dom_sf"/>
</dbReference>
<dbReference type="PANTHER" id="PTHR45641:SF19">
    <property type="entry name" value="NEPHROCYSTIN-3"/>
    <property type="match status" value="1"/>
</dbReference>
<evidence type="ECO:0000256" key="3">
    <source>
        <dbReference type="PROSITE-ProRule" id="PRU00339"/>
    </source>
</evidence>
<proteinExistence type="predicted"/>
<keyword evidence="2 3" id="KW-0802">TPR repeat</keyword>
<dbReference type="Gene3D" id="1.25.40.10">
    <property type="entry name" value="Tetratricopeptide repeat domain"/>
    <property type="match status" value="2"/>
</dbReference>
<dbReference type="SMART" id="SM00028">
    <property type="entry name" value="TPR"/>
    <property type="match status" value="6"/>
</dbReference>
<evidence type="ECO:0000313" key="5">
    <source>
        <dbReference type="EMBL" id="CAF1146396.1"/>
    </source>
</evidence>
<feature type="repeat" description="TPR" evidence="3">
    <location>
        <begin position="441"/>
        <end position="474"/>
    </location>
</feature>
<dbReference type="Proteomes" id="UP000663860">
    <property type="component" value="Unassembled WGS sequence"/>
</dbReference>
<dbReference type="Pfam" id="PF03496">
    <property type="entry name" value="ADPrib_exo_Tox"/>
    <property type="match status" value="1"/>
</dbReference>
<reference evidence="5" key="1">
    <citation type="submission" date="2021-02" db="EMBL/GenBank/DDBJ databases">
        <authorList>
            <person name="Nowell W R."/>
        </authorList>
    </citation>
    <scope>NUCLEOTIDE SEQUENCE</scope>
</reference>
<evidence type="ECO:0000259" key="4">
    <source>
        <dbReference type="Pfam" id="PF03496"/>
    </source>
</evidence>
<protein>
    <recommendedName>
        <fullName evidence="4">ADP ribosyltransferase domain-containing protein</fullName>
    </recommendedName>
</protein>
<dbReference type="Gene3D" id="3.90.176.10">
    <property type="entry name" value="Toxin ADP-ribosyltransferase, Chain A, domain 1"/>
    <property type="match status" value="1"/>
</dbReference>
<comment type="caution">
    <text evidence="5">The sequence shown here is derived from an EMBL/GenBank/DDBJ whole genome shotgun (WGS) entry which is preliminary data.</text>
</comment>
<dbReference type="InterPro" id="IPR003540">
    <property type="entry name" value="ADP-ribosyltransferase"/>
</dbReference>
<organism evidence="5 6">
    <name type="scientific">Adineta steineri</name>
    <dbReference type="NCBI Taxonomy" id="433720"/>
    <lineage>
        <taxon>Eukaryota</taxon>
        <taxon>Metazoa</taxon>
        <taxon>Spiralia</taxon>
        <taxon>Gnathifera</taxon>
        <taxon>Rotifera</taxon>
        <taxon>Eurotatoria</taxon>
        <taxon>Bdelloidea</taxon>
        <taxon>Adinetida</taxon>
        <taxon>Adinetidae</taxon>
        <taxon>Adineta</taxon>
    </lineage>
</organism>
<gene>
    <name evidence="5" type="ORF">IZO911_LOCUS25523</name>
</gene>
<dbReference type="SMART" id="SM00671">
    <property type="entry name" value="SEL1"/>
    <property type="match status" value="4"/>
</dbReference>
<evidence type="ECO:0000256" key="2">
    <source>
        <dbReference type="ARBA" id="ARBA00022803"/>
    </source>
</evidence>
<dbReference type="PROSITE" id="PS51996">
    <property type="entry name" value="TR_MART"/>
    <property type="match status" value="1"/>
</dbReference>
<dbReference type="InterPro" id="IPR006597">
    <property type="entry name" value="Sel1-like"/>
</dbReference>
<accession>A0A814SEW6</accession>
<sequence length="665" mass="76840">MGSALKKSTPSENNLETSALVWLDSTANKLQESIDAQHQLRSIINHLEIFEFENDCEQYIKSLSELDRIILIVSGALGQNIIGRIHQYRQIVSIYVYCGNRQKHEGWTKQYPKIRGLAVQLDELISKIQSDQVEQQHNKVNEPLIFTTYNTSNSDEQLTSGLNGQFVHSQLLIDCLLQIQFTSTDKNELISICKQQYEGNDDQLVLIQRFENEYKSNQALRWYTRDSFIYRMLNKALRAQNIHLIFLYRFLIRDLEKQLKDHQCSSRLTVYRGQLMSTKEFENLKKKPIGELISMNSFLSTSLSRPLAYSFLRQSTDLERVLFEIDANPEIHGIKPFANIASLSYYPKEEEVLFMLGSIFRLVDLSHDRNGVWTIKLSLCSDQDLDLKEILNHMKSQNTEENIKLVKLGDILRQMGKYDEAEKCYHRCLNKLSSDDDRNISICYYALGRLADCKGDLDQSLEWFQKSLEIDMRILKPDDPSIANTHNSMANIYQINGDYQQALKSYNKALTIFRQAHGDGSTDVAMCLNNIGAIYQREKNYSKALNYYQNALTIRQKHLPSNHYDIGGSHNNIGIIYRHLGQSDQALDQYNLALGIYKVSFPPQHPDIAMTLENIGIVYEEKRNWNQALSYYKKAEEIYDAILSPTHSDVVQIKKNIERVSSKLS</sequence>
<dbReference type="PROSITE" id="PS50005">
    <property type="entry name" value="TPR"/>
    <property type="match status" value="4"/>
</dbReference>
<evidence type="ECO:0000313" key="6">
    <source>
        <dbReference type="Proteomes" id="UP000663860"/>
    </source>
</evidence>
<name>A0A814SEW6_9BILA</name>
<feature type="repeat" description="TPR" evidence="3">
    <location>
        <begin position="483"/>
        <end position="516"/>
    </location>
</feature>
<dbReference type="PANTHER" id="PTHR45641">
    <property type="entry name" value="TETRATRICOPEPTIDE REPEAT PROTEIN (AFU_ORTHOLOGUE AFUA_6G03870)"/>
    <property type="match status" value="1"/>
</dbReference>
<dbReference type="AlphaFoldDB" id="A0A814SEW6"/>
<dbReference type="SUPFAM" id="SSF81901">
    <property type="entry name" value="HCP-like"/>
    <property type="match status" value="1"/>
</dbReference>
<feature type="repeat" description="TPR" evidence="3">
    <location>
        <begin position="609"/>
        <end position="642"/>
    </location>
</feature>
<dbReference type="GO" id="GO:0005576">
    <property type="term" value="C:extracellular region"/>
    <property type="evidence" value="ECO:0007669"/>
    <property type="project" value="InterPro"/>
</dbReference>